<keyword evidence="3" id="KW-0203">Cytokinin biosynthesis</keyword>
<dbReference type="GO" id="GO:0052622">
    <property type="term" value="F:ATP/ADP dimethylallyltransferase activity"/>
    <property type="evidence" value="ECO:0007669"/>
    <property type="project" value="UniProtKB-EC"/>
</dbReference>
<evidence type="ECO:0000256" key="1">
    <source>
        <dbReference type="ARBA" id="ARBA00005842"/>
    </source>
</evidence>
<dbReference type="PANTHER" id="PTHR11088">
    <property type="entry name" value="TRNA DIMETHYLALLYLTRANSFERASE"/>
    <property type="match status" value="1"/>
</dbReference>
<comment type="catalytic activity">
    <reaction evidence="8">
        <text>dimethylallyl diphosphate + ADP = N(6)-(dimethylallyl)adenosine 5'-diphosphate + diphosphate</text>
        <dbReference type="Rhea" id="RHEA:36327"/>
        <dbReference type="ChEBI" id="CHEBI:33019"/>
        <dbReference type="ChEBI" id="CHEBI:57623"/>
        <dbReference type="ChEBI" id="CHEBI:73533"/>
        <dbReference type="ChEBI" id="CHEBI:456216"/>
        <dbReference type="EC" id="2.5.1.112"/>
    </reaction>
</comment>
<dbReference type="GO" id="GO:0052381">
    <property type="term" value="F:tRNA dimethylallyltransferase activity"/>
    <property type="evidence" value="ECO:0007669"/>
    <property type="project" value="TreeGrafter"/>
</dbReference>
<comment type="function">
    <text evidence="9">Involved in cytokinin biosynthesis. Catalyzes the transfer of an isopentenyl group from dimethylallyl diphosphate (DMAPP) to ATP and ADP.</text>
</comment>
<organism evidence="11 12">
    <name type="scientific">Perilla frutescens var. hirtella</name>
    <name type="common">Perilla citriodora</name>
    <name type="synonym">Perilla setoyensis</name>
    <dbReference type="NCBI Taxonomy" id="608512"/>
    <lineage>
        <taxon>Eukaryota</taxon>
        <taxon>Viridiplantae</taxon>
        <taxon>Streptophyta</taxon>
        <taxon>Embryophyta</taxon>
        <taxon>Tracheophyta</taxon>
        <taxon>Spermatophyta</taxon>
        <taxon>Magnoliopsida</taxon>
        <taxon>eudicotyledons</taxon>
        <taxon>Gunneridae</taxon>
        <taxon>Pentapetalae</taxon>
        <taxon>asterids</taxon>
        <taxon>lamiids</taxon>
        <taxon>Lamiales</taxon>
        <taxon>Lamiaceae</taxon>
        <taxon>Nepetoideae</taxon>
        <taxon>Elsholtzieae</taxon>
        <taxon>Perilla</taxon>
    </lineage>
</organism>
<dbReference type="GO" id="GO:0009691">
    <property type="term" value="P:cytokinin biosynthetic process"/>
    <property type="evidence" value="ECO:0007669"/>
    <property type="project" value="UniProtKB-KW"/>
</dbReference>
<keyword evidence="4" id="KW-0547">Nucleotide-binding</keyword>
<reference evidence="11 12" key="1">
    <citation type="journal article" date="2021" name="Nat. Commun.">
        <title>Incipient diploidization of the medicinal plant Perilla within 10,000 years.</title>
        <authorList>
            <person name="Zhang Y."/>
            <person name="Shen Q."/>
            <person name="Leng L."/>
            <person name="Zhang D."/>
            <person name="Chen S."/>
            <person name="Shi Y."/>
            <person name="Ning Z."/>
            <person name="Chen S."/>
        </authorList>
    </citation>
    <scope>NUCLEOTIDE SEQUENCE [LARGE SCALE GENOMIC DNA]</scope>
    <source>
        <strain evidence="12">cv. PC099</strain>
    </source>
</reference>
<accession>A0AAD4NWF6</accession>
<evidence type="ECO:0000313" key="11">
    <source>
        <dbReference type="EMBL" id="KAH6755107.1"/>
    </source>
</evidence>
<dbReference type="SUPFAM" id="SSF52540">
    <property type="entry name" value="P-loop containing nucleoside triphosphate hydrolases"/>
    <property type="match status" value="1"/>
</dbReference>
<keyword evidence="12" id="KW-1185">Reference proteome</keyword>
<dbReference type="Gene3D" id="3.40.50.300">
    <property type="entry name" value="P-loop containing nucleotide triphosphate hydrolases"/>
    <property type="match status" value="1"/>
</dbReference>
<evidence type="ECO:0000256" key="3">
    <source>
        <dbReference type="ARBA" id="ARBA00022712"/>
    </source>
</evidence>
<dbReference type="EMBL" id="SDAM02029637">
    <property type="protein sequence ID" value="KAH6755107.1"/>
    <property type="molecule type" value="Genomic_DNA"/>
</dbReference>
<gene>
    <name evidence="11" type="ORF">C2S53_017990</name>
</gene>
<keyword evidence="2" id="KW-0808">Transferase</keyword>
<evidence type="ECO:0000256" key="4">
    <source>
        <dbReference type="ARBA" id="ARBA00022741"/>
    </source>
</evidence>
<proteinExistence type="inferred from homology"/>
<dbReference type="PANTHER" id="PTHR11088:SF74">
    <property type="entry name" value="ADENYLATE ISOPENTENYLTRANSFERASE 5, CHLOROPLASTIC"/>
    <property type="match status" value="1"/>
</dbReference>
<dbReference type="Gene3D" id="1.10.287.890">
    <property type="entry name" value="Crystal structure of tRNA isopentenylpyrophosphate transferase (bh2366) domain"/>
    <property type="match status" value="1"/>
</dbReference>
<dbReference type="InterPro" id="IPR039657">
    <property type="entry name" value="Dimethylallyltransferase"/>
</dbReference>
<dbReference type="GO" id="GO:0006400">
    <property type="term" value="P:tRNA modification"/>
    <property type="evidence" value="ECO:0007669"/>
    <property type="project" value="TreeGrafter"/>
</dbReference>
<dbReference type="GO" id="GO:0005739">
    <property type="term" value="C:mitochondrion"/>
    <property type="evidence" value="ECO:0007669"/>
    <property type="project" value="TreeGrafter"/>
</dbReference>
<evidence type="ECO:0000256" key="9">
    <source>
        <dbReference type="ARBA" id="ARBA00055191"/>
    </source>
</evidence>
<dbReference type="InterPro" id="IPR027417">
    <property type="entry name" value="P-loop_NTPase"/>
</dbReference>
<sequence length="317" mass="35053">MTLSLPISKHMPPSLHIPTNNHQLLRHPPPKDKVVVVLGATGAGKSRLSIDLATHFAAEVINSDKIQVYQGLDITTNKITDEERGGVPHHLLGVVDPDSDFSSADFRRAAALSLQSITSRGRLPIVVGGSNSFIEALVDAKFRSKYDCCFLWVDAAVPVLHAAVSRRVEKMVEKGMVEEVRGFFNPSGDCTKGILRAIGVPELARFFRAEPFSDEVTRRRIMAEAVDEIKVNTARLVCRQLEKIIRLRNVKGWKMHRLDATEVLRRRGGEAEAAWEDLVAEPGIGVVWRFLYGFKPVVYGGVMVERGRAPPVAAAYL</sequence>
<dbReference type="Pfam" id="PF01715">
    <property type="entry name" value="IPPT"/>
    <property type="match status" value="2"/>
</dbReference>
<evidence type="ECO:0000313" key="12">
    <source>
        <dbReference type="Proteomes" id="UP001190926"/>
    </source>
</evidence>
<evidence type="ECO:0000256" key="2">
    <source>
        <dbReference type="ARBA" id="ARBA00022679"/>
    </source>
</evidence>
<dbReference type="AlphaFoldDB" id="A0AAD4NWF6"/>
<comment type="caution">
    <text evidence="11">The sequence shown here is derived from an EMBL/GenBank/DDBJ whole genome shotgun (WGS) entry which is preliminary data.</text>
</comment>
<evidence type="ECO:0000256" key="8">
    <source>
        <dbReference type="ARBA" id="ARBA00052386"/>
    </source>
</evidence>
<keyword evidence="6" id="KW-0809">Transit peptide</keyword>
<evidence type="ECO:0000256" key="5">
    <source>
        <dbReference type="ARBA" id="ARBA00022840"/>
    </source>
</evidence>
<dbReference type="GO" id="GO:0005524">
    <property type="term" value="F:ATP binding"/>
    <property type="evidence" value="ECO:0007669"/>
    <property type="project" value="UniProtKB-KW"/>
</dbReference>
<protein>
    <recommendedName>
        <fullName evidence="10">adenylate dimethylallyltransferase (ADP/ATP-dependent)</fullName>
        <ecNumber evidence="10">2.5.1.112</ecNumber>
    </recommendedName>
</protein>
<evidence type="ECO:0000256" key="6">
    <source>
        <dbReference type="ARBA" id="ARBA00022946"/>
    </source>
</evidence>
<name>A0AAD4NWF6_PERFH</name>
<keyword evidence="5" id="KW-0067">ATP-binding</keyword>
<comment type="similarity">
    <text evidence="1">Belongs to the IPP transferase family.</text>
</comment>
<dbReference type="Proteomes" id="UP001190926">
    <property type="component" value="Unassembled WGS sequence"/>
</dbReference>
<comment type="catalytic activity">
    <reaction evidence="7">
        <text>dimethylallyl diphosphate + ATP = N(6)-(dimethylallyl)adenosine 5'-triphosphate + diphosphate</text>
        <dbReference type="Rhea" id="RHEA:36331"/>
        <dbReference type="ChEBI" id="CHEBI:30616"/>
        <dbReference type="ChEBI" id="CHEBI:33019"/>
        <dbReference type="ChEBI" id="CHEBI:57623"/>
        <dbReference type="ChEBI" id="CHEBI:73532"/>
        <dbReference type="EC" id="2.5.1.112"/>
    </reaction>
</comment>
<dbReference type="FunFam" id="1.10.287.890:FF:000002">
    <property type="entry name" value="Adenylate isopentenyltransferase 5, chloroplastic"/>
    <property type="match status" value="1"/>
</dbReference>
<evidence type="ECO:0000256" key="10">
    <source>
        <dbReference type="ARBA" id="ARBA00066838"/>
    </source>
</evidence>
<dbReference type="EC" id="2.5.1.112" evidence="10"/>
<evidence type="ECO:0000256" key="7">
    <source>
        <dbReference type="ARBA" id="ARBA00051744"/>
    </source>
</evidence>
<dbReference type="GO" id="GO:0009824">
    <property type="term" value="F:AMP dimethylallyltransferase activity"/>
    <property type="evidence" value="ECO:0007669"/>
    <property type="project" value="UniProtKB-ARBA"/>
</dbReference>